<accession>A0AAE1SP06</accession>
<reference evidence="2" key="1">
    <citation type="submission" date="2023-12" db="EMBL/GenBank/DDBJ databases">
        <title>Genome assembly of Anisodus tanguticus.</title>
        <authorList>
            <person name="Wang Y.-J."/>
        </authorList>
    </citation>
    <scope>NUCLEOTIDE SEQUENCE</scope>
    <source>
        <strain evidence="2">KB-2021</strain>
        <tissue evidence="2">Leaf</tissue>
    </source>
</reference>
<comment type="caution">
    <text evidence="2">The sequence shown here is derived from an EMBL/GenBank/DDBJ whole genome shotgun (WGS) entry which is preliminary data.</text>
</comment>
<dbReference type="PANTHER" id="PTHR35708:SF3">
    <property type="entry name" value="GB|AAD25831.1"/>
    <property type="match status" value="1"/>
</dbReference>
<evidence type="ECO:0000313" key="3">
    <source>
        <dbReference type="Proteomes" id="UP001291623"/>
    </source>
</evidence>
<evidence type="ECO:0000313" key="2">
    <source>
        <dbReference type="EMBL" id="KAK4373156.1"/>
    </source>
</evidence>
<keyword evidence="3" id="KW-1185">Reference proteome</keyword>
<protein>
    <submittedName>
        <fullName evidence="2">Uncharacterized protein</fullName>
    </submittedName>
</protein>
<dbReference type="AlphaFoldDB" id="A0AAE1SP06"/>
<dbReference type="Proteomes" id="UP001291623">
    <property type="component" value="Unassembled WGS sequence"/>
</dbReference>
<name>A0AAE1SP06_9SOLA</name>
<dbReference type="PANTHER" id="PTHR35708">
    <property type="entry name" value="GB|AAD25831.1"/>
    <property type="match status" value="1"/>
</dbReference>
<sequence>MSTMCLLRNSMAWIALLVSPCFLIASLSGYGFLSISITSCALVVSTIALTYSKQKSTIFNKSVQAEYQTRNETVTQKEVIFHGSVSLDGHSSSSEDSDIQWPHCSDYSISDEESLIEIAIPNGHFVDSEKDSNLSFQQHQKVFPDLVKNPSLCSIA</sequence>
<feature type="transmembrane region" description="Helical" evidence="1">
    <location>
        <begin position="31"/>
        <end position="51"/>
    </location>
</feature>
<keyword evidence="1" id="KW-1133">Transmembrane helix</keyword>
<keyword evidence="1" id="KW-0472">Membrane</keyword>
<feature type="transmembrane region" description="Helical" evidence="1">
    <location>
        <begin position="7"/>
        <end position="25"/>
    </location>
</feature>
<evidence type="ECO:0000256" key="1">
    <source>
        <dbReference type="SAM" id="Phobius"/>
    </source>
</evidence>
<proteinExistence type="predicted"/>
<organism evidence="2 3">
    <name type="scientific">Anisodus tanguticus</name>
    <dbReference type="NCBI Taxonomy" id="243964"/>
    <lineage>
        <taxon>Eukaryota</taxon>
        <taxon>Viridiplantae</taxon>
        <taxon>Streptophyta</taxon>
        <taxon>Embryophyta</taxon>
        <taxon>Tracheophyta</taxon>
        <taxon>Spermatophyta</taxon>
        <taxon>Magnoliopsida</taxon>
        <taxon>eudicotyledons</taxon>
        <taxon>Gunneridae</taxon>
        <taxon>Pentapetalae</taxon>
        <taxon>asterids</taxon>
        <taxon>lamiids</taxon>
        <taxon>Solanales</taxon>
        <taxon>Solanaceae</taxon>
        <taxon>Solanoideae</taxon>
        <taxon>Hyoscyameae</taxon>
        <taxon>Anisodus</taxon>
    </lineage>
</organism>
<dbReference type="EMBL" id="JAVYJV010000004">
    <property type="protein sequence ID" value="KAK4373156.1"/>
    <property type="molecule type" value="Genomic_DNA"/>
</dbReference>
<gene>
    <name evidence="2" type="ORF">RND71_008540</name>
</gene>
<keyword evidence="1" id="KW-0812">Transmembrane</keyword>